<feature type="region of interest" description="Disordered" evidence="1">
    <location>
        <begin position="66"/>
        <end position="95"/>
    </location>
</feature>
<dbReference type="AlphaFoldDB" id="A0A3M6TQN8"/>
<gene>
    <name evidence="2" type="ORF">pdam_00010828</name>
</gene>
<sequence>QCMRTHLETTETNMASNRQPVAKGGLWSSQSAPVSKETQNLLKDSSLTVMMEESKLTNFQRRQLQDSMKKGQSLPVACNPTTSRNESRVQLTSASKKPLPKVMNARHLSGGKKTKETIDIQKSVEPQQIYRPAPGKLISEKDKRRLQNVMAYGEHGKDIEDVPTQRRPPPKEMAPEKEVDRFDEILQEIEDRKSFLDEMEALGEGKKYRTIIMTEISQKIRELELIDKERSKELNLAE</sequence>
<reference evidence="2 3" key="1">
    <citation type="journal article" date="2018" name="Sci. Rep.">
        <title>Comparative analysis of the Pocillopora damicornis genome highlights role of immune system in coral evolution.</title>
        <authorList>
            <person name="Cunning R."/>
            <person name="Bay R.A."/>
            <person name="Gillette P."/>
            <person name="Baker A.C."/>
            <person name="Traylor-Knowles N."/>
        </authorList>
    </citation>
    <scope>NUCLEOTIDE SEQUENCE [LARGE SCALE GENOMIC DNA]</scope>
    <source>
        <strain evidence="2">RSMAS</strain>
        <tissue evidence="2">Whole animal</tissue>
    </source>
</reference>
<protein>
    <submittedName>
        <fullName evidence="2">Uncharacterized protein</fullName>
    </submittedName>
</protein>
<dbReference type="EMBL" id="RCHS01003183">
    <property type="protein sequence ID" value="RMX43578.1"/>
    <property type="molecule type" value="Genomic_DNA"/>
</dbReference>
<dbReference type="STRING" id="46731.A0A3M6TQN8"/>
<dbReference type="InterPro" id="IPR007914">
    <property type="entry name" value="UPF0193"/>
</dbReference>
<feature type="non-terminal residue" evidence="2">
    <location>
        <position position="1"/>
    </location>
</feature>
<comment type="caution">
    <text evidence="2">The sequence shown here is derived from an EMBL/GenBank/DDBJ whole genome shotgun (WGS) entry which is preliminary data.</text>
</comment>
<name>A0A3M6TQN8_POCDA</name>
<evidence type="ECO:0000313" key="3">
    <source>
        <dbReference type="Proteomes" id="UP000275408"/>
    </source>
</evidence>
<keyword evidence="3" id="KW-1185">Reference proteome</keyword>
<dbReference type="Proteomes" id="UP000275408">
    <property type="component" value="Unassembled WGS sequence"/>
</dbReference>
<organism evidence="2 3">
    <name type="scientific">Pocillopora damicornis</name>
    <name type="common">Cauliflower coral</name>
    <name type="synonym">Millepora damicornis</name>
    <dbReference type="NCBI Taxonomy" id="46731"/>
    <lineage>
        <taxon>Eukaryota</taxon>
        <taxon>Metazoa</taxon>
        <taxon>Cnidaria</taxon>
        <taxon>Anthozoa</taxon>
        <taxon>Hexacorallia</taxon>
        <taxon>Scleractinia</taxon>
        <taxon>Astrocoeniina</taxon>
        <taxon>Pocilloporidae</taxon>
        <taxon>Pocillopora</taxon>
    </lineage>
</organism>
<dbReference type="OrthoDB" id="189770at2759"/>
<evidence type="ECO:0000256" key="1">
    <source>
        <dbReference type="SAM" id="MobiDB-lite"/>
    </source>
</evidence>
<evidence type="ECO:0000313" key="2">
    <source>
        <dbReference type="EMBL" id="RMX43578.1"/>
    </source>
</evidence>
<dbReference type="PANTHER" id="PTHR28348">
    <property type="entry name" value="UPF0193 PROTEIN EVG1"/>
    <property type="match status" value="1"/>
</dbReference>
<dbReference type="PANTHER" id="PTHR28348:SF1">
    <property type="entry name" value="UPF0193 PROTEIN EVG1"/>
    <property type="match status" value="1"/>
</dbReference>
<accession>A0A3M6TQN8</accession>
<proteinExistence type="predicted"/>
<feature type="compositionally biased region" description="Polar residues" evidence="1">
    <location>
        <begin position="79"/>
        <end position="95"/>
    </location>
</feature>
<dbReference type="Pfam" id="PF05250">
    <property type="entry name" value="UPF0193"/>
    <property type="match status" value="1"/>
</dbReference>